<evidence type="ECO:0000313" key="4">
    <source>
        <dbReference type="EMBL" id="MCL7714917.1"/>
    </source>
</evidence>
<keyword evidence="3" id="KW-0732">Signal</keyword>
<organism evidence="4 5">
    <name type="scientific">Stenotrophomonas mori</name>
    <dbReference type="NCBI Taxonomy" id="2871096"/>
    <lineage>
        <taxon>Bacteria</taxon>
        <taxon>Pseudomonadati</taxon>
        <taxon>Pseudomonadota</taxon>
        <taxon>Gammaproteobacteria</taxon>
        <taxon>Lysobacterales</taxon>
        <taxon>Lysobacteraceae</taxon>
        <taxon>Stenotrophomonas</taxon>
    </lineage>
</organism>
<keyword evidence="5" id="KW-1185">Reference proteome</keyword>
<feature type="chain" id="PRO_5046428894" description="Transmembrane protein" evidence="3">
    <location>
        <begin position="27"/>
        <end position="179"/>
    </location>
</feature>
<keyword evidence="2" id="KW-0472">Membrane</keyword>
<evidence type="ECO:0000256" key="2">
    <source>
        <dbReference type="SAM" id="Phobius"/>
    </source>
</evidence>
<feature type="compositionally biased region" description="Basic and acidic residues" evidence="1">
    <location>
        <begin position="72"/>
        <end position="83"/>
    </location>
</feature>
<evidence type="ECO:0000256" key="1">
    <source>
        <dbReference type="SAM" id="MobiDB-lite"/>
    </source>
</evidence>
<feature type="signal peptide" evidence="3">
    <location>
        <begin position="1"/>
        <end position="26"/>
    </location>
</feature>
<dbReference type="RefSeq" id="WP_250064204.1">
    <property type="nucleotide sequence ID" value="NZ_JAIKTS010000003.1"/>
</dbReference>
<protein>
    <recommendedName>
        <fullName evidence="6">Transmembrane protein</fullName>
    </recommendedName>
</protein>
<comment type="caution">
    <text evidence="4">The sequence shown here is derived from an EMBL/GenBank/DDBJ whole genome shotgun (WGS) entry which is preliminary data.</text>
</comment>
<evidence type="ECO:0000256" key="3">
    <source>
        <dbReference type="SAM" id="SignalP"/>
    </source>
</evidence>
<gene>
    <name evidence="4" type="ORF">K5L01_09700</name>
</gene>
<accession>A0ABT0SHW7</accession>
<evidence type="ECO:0008006" key="6">
    <source>
        <dbReference type="Google" id="ProtNLM"/>
    </source>
</evidence>
<dbReference type="Proteomes" id="UP001431235">
    <property type="component" value="Unassembled WGS sequence"/>
</dbReference>
<keyword evidence="2" id="KW-1133">Transmembrane helix</keyword>
<feature type="region of interest" description="Disordered" evidence="1">
    <location>
        <begin position="68"/>
        <end position="97"/>
    </location>
</feature>
<evidence type="ECO:0000313" key="5">
    <source>
        <dbReference type="Proteomes" id="UP001431235"/>
    </source>
</evidence>
<keyword evidence="2" id="KW-0812">Transmembrane</keyword>
<reference evidence="4 5" key="1">
    <citation type="submission" date="2021-08" db="EMBL/GenBank/DDBJ databases">
        <title>Novel members of of the genus Stenotrophomonas from differernt environment.</title>
        <authorList>
            <person name="Deng Y."/>
        </authorList>
    </citation>
    <scope>NUCLEOTIDE SEQUENCE [LARGE SCALE GENOMIC DNA]</scope>
    <source>
        <strain evidence="4 5">CPCC 101365</strain>
    </source>
</reference>
<feature type="transmembrane region" description="Helical" evidence="2">
    <location>
        <begin position="45"/>
        <end position="68"/>
    </location>
</feature>
<dbReference type="EMBL" id="JAIKTS010000003">
    <property type="protein sequence ID" value="MCL7714917.1"/>
    <property type="molecule type" value="Genomic_DNA"/>
</dbReference>
<name>A0ABT0SHW7_9GAMM</name>
<feature type="region of interest" description="Disordered" evidence="1">
    <location>
        <begin position="112"/>
        <end position="133"/>
    </location>
</feature>
<proteinExistence type="predicted"/>
<sequence>MTSLLRNSTFAVIAATALASAFPTGAARASDHDLNGGSRASVLISGYSAVMVVSGPLFLSAAGARGAADLSSDSRERRDERARRIGAGPLPDMRVNSVATADDGGRRVTLEDPQNAENTATLQWPKREDDPAAGFSEGAMVAFQPSPQGSGWMVRDDTGTALAFVPTIQTADESRTRVL</sequence>